<accession>A4U8Q4</accession>
<feature type="region of interest" description="Disordered" evidence="1">
    <location>
        <begin position="236"/>
        <end position="288"/>
    </location>
</feature>
<feature type="domain" description="DUF427" evidence="2">
    <location>
        <begin position="2"/>
        <end position="76"/>
    </location>
</feature>
<dbReference type="Gene3D" id="2.170.150.40">
    <property type="entry name" value="Domain of unknown function (DUF427)"/>
    <property type="match status" value="2"/>
</dbReference>
<feature type="domain" description="DUF427" evidence="2">
    <location>
        <begin position="109"/>
        <end position="201"/>
    </location>
</feature>
<evidence type="ECO:0000256" key="1">
    <source>
        <dbReference type="SAM" id="MobiDB-lite"/>
    </source>
</evidence>
<dbReference type="InterPro" id="IPR007361">
    <property type="entry name" value="DUF427"/>
</dbReference>
<sequence>MLLRQHGFLPVYYFPEDDVRTDLLVATGYTTTSPYKGTANYWHLDTGSRVARFAVWRYLRPKGGSPDTSGHYGFDWHSMDAWWEEDERILVHARDPFLRVDAVRSARSVRVEIAGRTVAETRRPVLLFETGLVTRCYVPEEDVQSGLFEPSATYTLCPYKGRARYHHVRIDGTRYKDVAWQYVRPLPVVAAIAGHLAFWNERADTTIFVDGKPLPDRGVRSAGEGSEMLQPWREFWGEPPPAAMKSRGIGTQIEAARPNGRAEGPPDDVMDLDVERAGGGPDDWQEQG</sequence>
<evidence type="ECO:0000313" key="3">
    <source>
        <dbReference type="EMBL" id="ABE03906.1"/>
    </source>
</evidence>
<dbReference type="Pfam" id="PF04248">
    <property type="entry name" value="NTP_transf_9"/>
    <property type="match status" value="2"/>
</dbReference>
<evidence type="ECO:0000259" key="2">
    <source>
        <dbReference type="Pfam" id="PF04248"/>
    </source>
</evidence>
<organism evidence="3">
    <name type="scientific">Aplysina aerophoba bacterial symbiont clone pAPKS18</name>
    <dbReference type="NCBI Taxonomy" id="377637"/>
    <lineage>
        <taxon>Bacteria</taxon>
        <taxon>environmental samples</taxon>
    </lineage>
</organism>
<reference evidence="3" key="1">
    <citation type="journal article" date="2007" name="Appl. Environ. Microbiol.">
        <title>Widespread occurrence and genomic context of unusually small polyketide synthase genes in microbial consortia associated with marine sponges.</title>
        <authorList>
            <person name="Fieseler L."/>
            <person name="Hentschel U."/>
            <person name="Grozdanov L."/>
            <person name="Schirmer A."/>
            <person name="Wen G."/>
            <person name="Platzer M."/>
            <person name="Hrvatin S."/>
            <person name="Butzke D."/>
            <person name="Zimmermann K."/>
            <person name="Piel J."/>
        </authorList>
    </citation>
    <scope>NUCLEOTIDE SEQUENCE</scope>
</reference>
<proteinExistence type="predicted"/>
<dbReference type="PANTHER" id="PTHR34310">
    <property type="entry name" value="DUF427 DOMAIN PROTEIN (AFU_ORTHOLOGUE AFUA_3G02220)"/>
    <property type="match status" value="1"/>
</dbReference>
<dbReference type="EMBL" id="DQ438987">
    <property type="protein sequence ID" value="ABE03906.1"/>
    <property type="molecule type" value="Genomic_DNA"/>
</dbReference>
<name>A4U8Q4_9BACT</name>
<dbReference type="InterPro" id="IPR038694">
    <property type="entry name" value="DUF427_sf"/>
</dbReference>
<dbReference type="PANTHER" id="PTHR34310:SF9">
    <property type="entry name" value="BLR5716 PROTEIN"/>
    <property type="match status" value="1"/>
</dbReference>
<protein>
    <recommendedName>
        <fullName evidence="2">DUF427 domain-containing protein</fullName>
    </recommendedName>
</protein>
<dbReference type="AlphaFoldDB" id="A4U8Q4"/>